<protein>
    <recommendedName>
        <fullName evidence="2">UPF0102 protein CUTER_06850</fullName>
    </recommendedName>
</protein>
<dbReference type="NCBIfam" id="NF009150">
    <property type="entry name" value="PRK12497.1-3"/>
    <property type="match status" value="1"/>
</dbReference>
<dbReference type="OrthoDB" id="9794876at2"/>
<accession>A0A0G3HDH3</accession>
<evidence type="ECO:0000256" key="1">
    <source>
        <dbReference type="ARBA" id="ARBA00006738"/>
    </source>
</evidence>
<dbReference type="RefSeq" id="WP_047259789.1">
    <property type="nucleotide sequence ID" value="NZ_CP011546.1"/>
</dbReference>
<sequence>MNPTTGHHGPPLALGQRGEEYAASWLQAHGYYLIARNVRYRCGEIDIIAADGDDIVFVEVKTRRTRDFGAAEAVDAAKLARMRAAAARWLDDKPWMSVRFDVLELIEDADHFEVTCYEGVDDGTW</sequence>
<name>A0A0G3HDH3_9CORY</name>
<comment type="similarity">
    <text evidence="1 2">Belongs to the UPF0102 family.</text>
</comment>
<dbReference type="STRING" id="1072256.CUTER_06850"/>
<gene>
    <name evidence="3" type="ORF">CUTER_06850</name>
</gene>
<evidence type="ECO:0000313" key="4">
    <source>
        <dbReference type="Proteomes" id="UP000035548"/>
    </source>
</evidence>
<evidence type="ECO:0000256" key="2">
    <source>
        <dbReference type="HAMAP-Rule" id="MF_00048"/>
    </source>
</evidence>
<dbReference type="NCBIfam" id="NF009154">
    <property type="entry name" value="PRK12497.3-3"/>
    <property type="match status" value="1"/>
</dbReference>
<organism evidence="3 4">
    <name type="scientific">Corynebacterium uterequi</name>
    <dbReference type="NCBI Taxonomy" id="1072256"/>
    <lineage>
        <taxon>Bacteria</taxon>
        <taxon>Bacillati</taxon>
        <taxon>Actinomycetota</taxon>
        <taxon>Actinomycetes</taxon>
        <taxon>Mycobacteriales</taxon>
        <taxon>Corynebacteriaceae</taxon>
        <taxon>Corynebacterium</taxon>
    </lineage>
</organism>
<dbReference type="InterPro" id="IPR011335">
    <property type="entry name" value="Restrct_endonuc-II-like"/>
</dbReference>
<dbReference type="NCBIfam" id="TIGR00252">
    <property type="entry name" value="YraN family protein"/>
    <property type="match status" value="1"/>
</dbReference>
<dbReference type="EMBL" id="CP011546">
    <property type="protein sequence ID" value="AKK11359.1"/>
    <property type="molecule type" value="Genomic_DNA"/>
</dbReference>
<reference evidence="4" key="2">
    <citation type="submission" date="2015-05" db="EMBL/GenBank/DDBJ databases">
        <title>Complete genome sequence of Corynebacterium uterequi DSM 45634, isolated from the uterus of a maiden mare.</title>
        <authorList>
            <person name="Ruckert C."/>
            <person name="Albersmeier A."/>
            <person name="Winkler A."/>
            <person name="Tauch A."/>
        </authorList>
    </citation>
    <scope>NUCLEOTIDE SEQUENCE [LARGE SCALE GENOMIC DNA]</scope>
    <source>
        <strain evidence="4">DSM 45634</strain>
    </source>
</reference>
<dbReference type="HAMAP" id="MF_00048">
    <property type="entry name" value="UPF0102"/>
    <property type="match status" value="1"/>
</dbReference>
<dbReference type="PATRIC" id="fig|1072256.5.peg.1354"/>
<dbReference type="PANTHER" id="PTHR34039:SF1">
    <property type="entry name" value="UPF0102 PROTEIN YRAN"/>
    <property type="match status" value="1"/>
</dbReference>
<dbReference type="PANTHER" id="PTHR34039">
    <property type="entry name" value="UPF0102 PROTEIN YRAN"/>
    <property type="match status" value="1"/>
</dbReference>
<dbReference type="SUPFAM" id="SSF52980">
    <property type="entry name" value="Restriction endonuclease-like"/>
    <property type="match status" value="1"/>
</dbReference>
<dbReference type="Pfam" id="PF02021">
    <property type="entry name" value="UPF0102"/>
    <property type="match status" value="1"/>
</dbReference>
<evidence type="ECO:0000313" key="3">
    <source>
        <dbReference type="EMBL" id="AKK11359.1"/>
    </source>
</evidence>
<dbReference type="KEGG" id="cut:CUTER_06850"/>
<proteinExistence type="inferred from homology"/>
<dbReference type="GO" id="GO:0003676">
    <property type="term" value="F:nucleic acid binding"/>
    <property type="evidence" value="ECO:0007669"/>
    <property type="project" value="InterPro"/>
</dbReference>
<dbReference type="AlphaFoldDB" id="A0A0G3HDH3"/>
<reference evidence="3 4" key="1">
    <citation type="journal article" date="2015" name="Genome Announc.">
        <title>Virulence Factor Genes Detected in the Complete Genome Sequence of Corynebacterium uterequi DSM 45634, Isolated from the Uterus of a Maiden Mare.</title>
        <authorList>
            <person name="Ruckert C."/>
            <person name="Kriete M."/>
            <person name="Jaenicke S."/>
            <person name="Winkler A."/>
            <person name="Tauch A."/>
        </authorList>
    </citation>
    <scope>NUCLEOTIDE SEQUENCE [LARGE SCALE GENOMIC DNA]</scope>
    <source>
        <strain evidence="3 4">DSM 45634</strain>
    </source>
</reference>
<keyword evidence="4" id="KW-1185">Reference proteome</keyword>
<dbReference type="Gene3D" id="3.40.1350.10">
    <property type="match status" value="1"/>
</dbReference>
<dbReference type="InterPro" id="IPR011856">
    <property type="entry name" value="tRNA_endonuc-like_dom_sf"/>
</dbReference>
<dbReference type="CDD" id="cd20736">
    <property type="entry name" value="PoNe_Nuclease"/>
    <property type="match status" value="1"/>
</dbReference>
<dbReference type="InterPro" id="IPR003509">
    <property type="entry name" value="UPF0102_YraN-like"/>
</dbReference>
<dbReference type="Proteomes" id="UP000035548">
    <property type="component" value="Chromosome"/>
</dbReference>